<gene>
    <name evidence="1" type="ORF">MENTE1834_LOCUS42635</name>
</gene>
<sequence>MFIFFPEKHYFFVLNFVYYTFRNVCSIVSYILNVFKFPLFVYLFSGMFF</sequence>
<proteinExistence type="predicted"/>
<reference evidence="1" key="1">
    <citation type="submission" date="2023-11" db="EMBL/GenBank/DDBJ databases">
        <authorList>
            <person name="Poullet M."/>
        </authorList>
    </citation>
    <scope>NUCLEOTIDE SEQUENCE</scope>
    <source>
        <strain evidence="1">E1834</strain>
    </source>
</reference>
<accession>A0ACB1AV69</accession>
<dbReference type="EMBL" id="CAVMJV010000113">
    <property type="protein sequence ID" value="CAK5102904.1"/>
    <property type="molecule type" value="Genomic_DNA"/>
</dbReference>
<protein>
    <submittedName>
        <fullName evidence="1">Uncharacterized protein</fullName>
    </submittedName>
</protein>
<name>A0ACB1AV69_MELEN</name>
<keyword evidence="2" id="KW-1185">Reference proteome</keyword>
<evidence type="ECO:0000313" key="2">
    <source>
        <dbReference type="Proteomes" id="UP001497535"/>
    </source>
</evidence>
<organism evidence="1 2">
    <name type="scientific">Meloidogyne enterolobii</name>
    <name type="common">Root-knot nematode worm</name>
    <name type="synonym">Meloidogyne mayaguensis</name>
    <dbReference type="NCBI Taxonomy" id="390850"/>
    <lineage>
        <taxon>Eukaryota</taxon>
        <taxon>Metazoa</taxon>
        <taxon>Ecdysozoa</taxon>
        <taxon>Nematoda</taxon>
        <taxon>Chromadorea</taxon>
        <taxon>Rhabditida</taxon>
        <taxon>Tylenchina</taxon>
        <taxon>Tylenchomorpha</taxon>
        <taxon>Tylenchoidea</taxon>
        <taxon>Meloidogynidae</taxon>
        <taxon>Meloidogyninae</taxon>
        <taxon>Meloidogyne</taxon>
    </lineage>
</organism>
<evidence type="ECO:0000313" key="1">
    <source>
        <dbReference type="EMBL" id="CAK5102904.1"/>
    </source>
</evidence>
<comment type="caution">
    <text evidence="1">The sequence shown here is derived from an EMBL/GenBank/DDBJ whole genome shotgun (WGS) entry which is preliminary data.</text>
</comment>
<dbReference type="Proteomes" id="UP001497535">
    <property type="component" value="Unassembled WGS sequence"/>
</dbReference>